<keyword evidence="2" id="KW-1185">Reference proteome</keyword>
<gene>
    <name evidence="1" type="ORF">RhiirA4_490697</name>
</gene>
<dbReference type="Proteomes" id="UP000234323">
    <property type="component" value="Unassembled WGS sequence"/>
</dbReference>
<reference evidence="1 2" key="1">
    <citation type="submission" date="2015-10" db="EMBL/GenBank/DDBJ databases">
        <title>Genome analyses suggest a sexual origin of heterokaryosis in a supposedly ancient asexual fungus.</title>
        <authorList>
            <person name="Ropars J."/>
            <person name="Sedzielewska K."/>
            <person name="Noel J."/>
            <person name="Charron P."/>
            <person name="Farinelli L."/>
            <person name="Marton T."/>
            <person name="Kruger M."/>
            <person name="Pelin A."/>
            <person name="Brachmann A."/>
            <person name="Corradi N."/>
        </authorList>
    </citation>
    <scope>NUCLEOTIDE SEQUENCE [LARGE SCALE GENOMIC DNA]</scope>
    <source>
        <strain evidence="1 2">A4</strain>
    </source>
</reference>
<accession>A0A2I1HVU9</accession>
<dbReference type="EMBL" id="LLXI01008731">
    <property type="protein sequence ID" value="PKY63014.1"/>
    <property type="molecule type" value="Genomic_DNA"/>
</dbReference>
<evidence type="ECO:0000313" key="1">
    <source>
        <dbReference type="EMBL" id="PKY63014.1"/>
    </source>
</evidence>
<comment type="caution">
    <text evidence="1">The sequence shown here is derived from an EMBL/GenBank/DDBJ whole genome shotgun (WGS) entry which is preliminary data.</text>
</comment>
<sequence>MLSCNIYSSFETYKRPSARLSTFPVINNIVRDLEMRHICQFASLPNNKGIRYHL</sequence>
<evidence type="ECO:0000313" key="2">
    <source>
        <dbReference type="Proteomes" id="UP000234323"/>
    </source>
</evidence>
<dbReference type="AlphaFoldDB" id="A0A2I1HVU9"/>
<proteinExistence type="predicted"/>
<organism evidence="1 2">
    <name type="scientific">Rhizophagus irregularis</name>
    <dbReference type="NCBI Taxonomy" id="588596"/>
    <lineage>
        <taxon>Eukaryota</taxon>
        <taxon>Fungi</taxon>
        <taxon>Fungi incertae sedis</taxon>
        <taxon>Mucoromycota</taxon>
        <taxon>Glomeromycotina</taxon>
        <taxon>Glomeromycetes</taxon>
        <taxon>Glomerales</taxon>
        <taxon>Glomeraceae</taxon>
        <taxon>Rhizophagus</taxon>
    </lineage>
</organism>
<protein>
    <submittedName>
        <fullName evidence="1">Uncharacterized protein</fullName>
    </submittedName>
</protein>
<name>A0A2I1HVU9_9GLOM</name>